<protein>
    <submittedName>
        <fullName evidence="1">Uncharacterized protein</fullName>
    </submittedName>
</protein>
<gene>
    <name evidence="1" type="ORF">NDU88_007541</name>
</gene>
<comment type="caution">
    <text evidence="1">The sequence shown here is derived from an EMBL/GenBank/DDBJ whole genome shotgun (WGS) entry which is preliminary data.</text>
</comment>
<accession>A0AAV7RV32</accession>
<dbReference type="Proteomes" id="UP001066276">
    <property type="component" value="Chromosome 5"/>
</dbReference>
<sequence length="175" mass="19265">MGPELSAGSRIPSTLRSRLLSGPVLLDSSWGLLCVPEPTIQRKLATGWLPYRRLLVKAQAIWIEVFLALGDSLPIPVDEKGLRKSLDSSQALERITTCSDDTHHYVLDPGGRYIILHDTPDGHEIGLINVYAPSNDCPDYYTVVAQAAYEYVAADILMMGDRNCVLNGKLDMTLP</sequence>
<organism evidence="1 2">
    <name type="scientific">Pleurodeles waltl</name>
    <name type="common">Iberian ribbed newt</name>
    <dbReference type="NCBI Taxonomy" id="8319"/>
    <lineage>
        <taxon>Eukaryota</taxon>
        <taxon>Metazoa</taxon>
        <taxon>Chordata</taxon>
        <taxon>Craniata</taxon>
        <taxon>Vertebrata</taxon>
        <taxon>Euteleostomi</taxon>
        <taxon>Amphibia</taxon>
        <taxon>Batrachia</taxon>
        <taxon>Caudata</taxon>
        <taxon>Salamandroidea</taxon>
        <taxon>Salamandridae</taxon>
        <taxon>Pleurodelinae</taxon>
        <taxon>Pleurodeles</taxon>
    </lineage>
</organism>
<proteinExistence type="predicted"/>
<reference evidence="1" key="1">
    <citation type="journal article" date="2022" name="bioRxiv">
        <title>Sequencing and chromosome-scale assembly of the giantPleurodeles waltlgenome.</title>
        <authorList>
            <person name="Brown T."/>
            <person name="Elewa A."/>
            <person name="Iarovenko S."/>
            <person name="Subramanian E."/>
            <person name="Araus A.J."/>
            <person name="Petzold A."/>
            <person name="Susuki M."/>
            <person name="Suzuki K.-i.T."/>
            <person name="Hayashi T."/>
            <person name="Toyoda A."/>
            <person name="Oliveira C."/>
            <person name="Osipova E."/>
            <person name="Leigh N.D."/>
            <person name="Simon A."/>
            <person name="Yun M.H."/>
        </authorList>
    </citation>
    <scope>NUCLEOTIDE SEQUENCE</scope>
    <source>
        <strain evidence="1">20211129_DDA</strain>
        <tissue evidence="1">Liver</tissue>
    </source>
</reference>
<evidence type="ECO:0000313" key="1">
    <source>
        <dbReference type="EMBL" id="KAJ1154798.1"/>
    </source>
</evidence>
<name>A0AAV7RV32_PLEWA</name>
<keyword evidence="2" id="KW-1185">Reference proteome</keyword>
<dbReference type="AlphaFoldDB" id="A0AAV7RV32"/>
<evidence type="ECO:0000313" key="2">
    <source>
        <dbReference type="Proteomes" id="UP001066276"/>
    </source>
</evidence>
<dbReference type="EMBL" id="JANPWB010000009">
    <property type="protein sequence ID" value="KAJ1154798.1"/>
    <property type="molecule type" value="Genomic_DNA"/>
</dbReference>